<name>A0A9J6C499_POLVA</name>
<comment type="subcellular location">
    <subcellularLocation>
        <location evidence="1">Membrane</location>
        <topology evidence="1">Multi-pass membrane protein</topology>
    </subcellularLocation>
</comment>
<evidence type="ECO:0000256" key="9">
    <source>
        <dbReference type="SAM" id="MobiDB-lite"/>
    </source>
</evidence>
<dbReference type="GO" id="GO:0033188">
    <property type="term" value="F:sphingomyelin synthase activity"/>
    <property type="evidence" value="ECO:0007669"/>
    <property type="project" value="TreeGrafter"/>
</dbReference>
<keyword evidence="8 10" id="KW-0472">Membrane</keyword>
<feature type="transmembrane region" description="Helical" evidence="10">
    <location>
        <begin position="320"/>
        <end position="337"/>
    </location>
</feature>
<evidence type="ECO:0000313" key="13">
    <source>
        <dbReference type="Proteomes" id="UP001107558"/>
    </source>
</evidence>
<feature type="compositionally biased region" description="Basic residues" evidence="9">
    <location>
        <begin position="468"/>
        <end position="478"/>
    </location>
</feature>
<dbReference type="PANTHER" id="PTHR21290">
    <property type="entry name" value="SPHINGOMYELIN SYNTHETASE"/>
    <property type="match status" value="1"/>
</dbReference>
<evidence type="ECO:0000256" key="1">
    <source>
        <dbReference type="ARBA" id="ARBA00004141"/>
    </source>
</evidence>
<reference evidence="12" key="1">
    <citation type="submission" date="2021-03" db="EMBL/GenBank/DDBJ databases">
        <title>Chromosome level genome of the anhydrobiotic midge Polypedilum vanderplanki.</title>
        <authorList>
            <person name="Yoshida Y."/>
            <person name="Kikawada T."/>
            <person name="Gusev O."/>
        </authorList>
    </citation>
    <scope>NUCLEOTIDE SEQUENCE</scope>
    <source>
        <strain evidence="12">NIAS01</strain>
        <tissue evidence="12">Whole body or cell culture</tissue>
    </source>
</reference>
<evidence type="ECO:0000256" key="4">
    <source>
        <dbReference type="ARBA" id="ARBA00022692"/>
    </source>
</evidence>
<dbReference type="InterPro" id="IPR013761">
    <property type="entry name" value="SAM/pointed_sf"/>
</dbReference>
<feature type="region of interest" description="Disordered" evidence="9">
    <location>
        <begin position="459"/>
        <end position="493"/>
    </location>
</feature>
<feature type="compositionally biased region" description="Low complexity" evidence="9">
    <location>
        <begin position="480"/>
        <end position="491"/>
    </location>
</feature>
<evidence type="ECO:0000256" key="10">
    <source>
        <dbReference type="SAM" id="Phobius"/>
    </source>
</evidence>
<feature type="transmembrane region" description="Helical" evidence="10">
    <location>
        <begin position="246"/>
        <end position="267"/>
    </location>
</feature>
<evidence type="ECO:0000256" key="2">
    <source>
        <dbReference type="ARBA" id="ARBA00005441"/>
    </source>
</evidence>
<keyword evidence="3" id="KW-0808">Transferase</keyword>
<comment type="similarity">
    <text evidence="2">Belongs to the sphingomyelin synthase family.</text>
</comment>
<proteinExistence type="inferred from homology"/>
<keyword evidence="5" id="KW-0746">Sphingolipid metabolism</keyword>
<feature type="domain" description="Sphingomyelin synthase-like" evidence="11">
    <location>
        <begin position="316"/>
        <end position="389"/>
    </location>
</feature>
<feature type="transmembrane region" description="Helical" evidence="10">
    <location>
        <begin position="169"/>
        <end position="190"/>
    </location>
</feature>
<protein>
    <recommendedName>
        <fullName evidence="11">Sphingomyelin synthase-like domain-containing protein</fullName>
    </recommendedName>
</protein>
<dbReference type="GO" id="GO:0046513">
    <property type="term" value="P:ceramide biosynthetic process"/>
    <property type="evidence" value="ECO:0007669"/>
    <property type="project" value="TreeGrafter"/>
</dbReference>
<dbReference type="InterPro" id="IPR045221">
    <property type="entry name" value="Sphingomyelin_synth-like"/>
</dbReference>
<keyword evidence="6 10" id="KW-1133">Transmembrane helix</keyword>
<dbReference type="Proteomes" id="UP001107558">
    <property type="component" value="Chromosome 2"/>
</dbReference>
<feature type="transmembrane region" description="Helical" evidence="10">
    <location>
        <begin position="210"/>
        <end position="234"/>
    </location>
</feature>
<evidence type="ECO:0000313" key="12">
    <source>
        <dbReference type="EMBL" id="KAG5676374.1"/>
    </source>
</evidence>
<dbReference type="AlphaFoldDB" id="A0A9J6C499"/>
<dbReference type="GO" id="GO:0000139">
    <property type="term" value="C:Golgi membrane"/>
    <property type="evidence" value="ECO:0007669"/>
    <property type="project" value="TreeGrafter"/>
</dbReference>
<dbReference type="EMBL" id="JADBJN010000002">
    <property type="protein sequence ID" value="KAG5676374.1"/>
    <property type="molecule type" value="Genomic_DNA"/>
</dbReference>
<accession>A0A9J6C499</accession>
<dbReference type="GO" id="GO:0005789">
    <property type="term" value="C:endoplasmic reticulum membrane"/>
    <property type="evidence" value="ECO:0007669"/>
    <property type="project" value="TreeGrafter"/>
</dbReference>
<evidence type="ECO:0000256" key="5">
    <source>
        <dbReference type="ARBA" id="ARBA00022919"/>
    </source>
</evidence>
<dbReference type="InterPro" id="IPR025749">
    <property type="entry name" value="Sphingomyelin_synth-like_dom"/>
</dbReference>
<dbReference type="PANTHER" id="PTHR21290:SF25">
    <property type="entry name" value="SPHINGOMYELIN SYNTHASE-RELATED PROTEIN 1"/>
    <property type="match status" value="1"/>
</dbReference>
<feature type="compositionally biased region" description="Polar residues" evidence="9">
    <location>
        <begin position="505"/>
        <end position="521"/>
    </location>
</feature>
<dbReference type="Pfam" id="PF14360">
    <property type="entry name" value="PAP2_C"/>
    <property type="match status" value="1"/>
</dbReference>
<dbReference type="GO" id="GO:0005886">
    <property type="term" value="C:plasma membrane"/>
    <property type="evidence" value="ECO:0007669"/>
    <property type="project" value="TreeGrafter"/>
</dbReference>
<evidence type="ECO:0000256" key="6">
    <source>
        <dbReference type="ARBA" id="ARBA00022989"/>
    </source>
</evidence>
<evidence type="ECO:0000256" key="7">
    <source>
        <dbReference type="ARBA" id="ARBA00023098"/>
    </source>
</evidence>
<evidence type="ECO:0000259" key="11">
    <source>
        <dbReference type="Pfam" id="PF14360"/>
    </source>
</evidence>
<evidence type="ECO:0000256" key="3">
    <source>
        <dbReference type="ARBA" id="ARBA00022679"/>
    </source>
</evidence>
<comment type="caution">
    <text evidence="12">The sequence shown here is derived from an EMBL/GenBank/DDBJ whole genome shotgun (WGS) entry which is preliminary data.</text>
</comment>
<sequence length="534" mass="61707">MSENFINYNVKEVKNFFKTQIESKEILNAIVEEKIDGKTLLLLNEHDLYILESKYKILLGDLKKFSLIIHKLQSENRNCLVYLGVIDSNQSQQQLLIHNLLNKSSGSNTSRHSNSNHSVNFHHNLFVADRNGRLHDAKISPDNSVDGSSSSKCFETCIRPEFFKTVVSLGYAFLVTWITAFVMVIVHERVPDSKRYPPLPDIFLDNVPHISWAFFACEVTGAILFSFWVCVLLFHKYRMILLRRFFALGGTVFLLRCFTMLITSLSVPGIHLQCQATDHKFDDRDDLTVMEMLINRVNRALEIWSGLGMAIQGVRTCGDYMFSGHTVALTLLNFFITEYTPRNLYFLHTVTWLCNMFGIFFILAAHEHYSIDVFIAFYISSRLFLYYHTLANNQALMSSDSNRTRIWFPLFSYFESSVEGIIPNEYNSLSDIFKTFGNCLINTKDLFMLTTRRIWLTQQNQNQESNKRQKRSQSHTPKRNVNNNKSSMNGNDIEKMRRSISGNLAVTNDINSNESSLTNSTRKYEKFNGPKKEN</sequence>
<keyword evidence="13" id="KW-1185">Reference proteome</keyword>
<dbReference type="OrthoDB" id="422827at2759"/>
<dbReference type="SUPFAM" id="SSF47769">
    <property type="entry name" value="SAM/Pointed domain"/>
    <property type="match status" value="1"/>
</dbReference>
<keyword evidence="7" id="KW-0443">Lipid metabolism</keyword>
<organism evidence="12 13">
    <name type="scientific">Polypedilum vanderplanki</name>
    <name type="common">Sleeping chironomid midge</name>
    <dbReference type="NCBI Taxonomy" id="319348"/>
    <lineage>
        <taxon>Eukaryota</taxon>
        <taxon>Metazoa</taxon>
        <taxon>Ecdysozoa</taxon>
        <taxon>Arthropoda</taxon>
        <taxon>Hexapoda</taxon>
        <taxon>Insecta</taxon>
        <taxon>Pterygota</taxon>
        <taxon>Neoptera</taxon>
        <taxon>Endopterygota</taxon>
        <taxon>Diptera</taxon>
        <taxon>Nematocera</taxon>
        <taxon>Chironomoidea</taxon>
        <taxon>Chironomidae</taxon>
        <taxon>Chironominae</taxon>
        <taxon>Polypedilum</taxon>
        <taxon>Polypedilum</taxon>
    </lineage>
</organism>
<evidence type="ECO:0000256" key="8">
    <source>
        <dbReference type="ARBA" id="ARBA00023136"/>
    </source>
</evidence>
<feature type="transmembrane region" description="Helical" evidence="10">
    <location>
        <begin position="344"/>
        <end position="363"/>
    </location>
</feature>
<feature type="region of interest" description="Disordered" evidence="9">
    <location>
        <begin position="505"/>
        <end position="534"/>
    </location>
</feature>
<dbReference type="Gene3D" id="1.10.150.50">
    <property type="entry name" value="Transcription Factor, Ets-1"/>
    <property type="match status" value="1"/>
</dbReference>
<feature type="compositionally biased region" description="Basic and acidic residues" evidence="9">
    <location>
        <begin position="522"/>
        <end position="534"/>
    </location>
</feature>
<dbReference type="GO" id="GO:0047493">
    <property type="term" value="F:ceramide cholinephosphotransferase activity"/>
    <property type="evidence" value="ECO:0007669"/>
    <property type="project" value="TreeGrafter"/>
</dbReference>
<keyword evidence="4 10" id="KW-0812">Transmembrane</keyword>
<gene>
    <name evidence="12" type="ORF">PVAND_006215</name>
</gene>